<organism evidence="2 3">
    <name type="scientific">Paenibacillus typhae</name>
    <dbReference type="NCBI Taxonomy" id="1174501"/>
    <lineage>
        <taxon>Bacteria</taxon>
        <taxon>Bacillati</taxon>
        <taxon>Bacillota</taxon>
        <taxon>Bacilli</taxon>
        <taxon>Bacillales</taxon>
        <taxon>Paenibacillaceae</taxon>
        <taxon>Paenibacillus</taxon>
    </lineage>
</organism>
<evidence type="ECO:0000256" key="1">
    <source>
        <dbReference type="SAM" id="Phobius"/>
    </source>
</evidence>
<proteinExistence type="predicted"/>
<evidence type="ECO:0000313" key="3">
    <source>
        <dbReference type="Proteomes" id="UP000199050"/>
    </source>
</evidence>
<evidence type="ECO:0000313" key="2">
    <source>
        <dbReference type="EMBL" id="SDJ04613.1"/>
    </source>
</evidence>
<name>A0A1G8QJ45_9BACL</name>
<dbReference type="AlphaFoldDB" id="A0A1G8QJ45"/>
<sequence>MDSDDIANLEKLLPLADKYGLAYIVALVLLVIFLVLLRSIVKGNLVPRELLERAEDDRDRLQNILDKERSDFMAPTLEVLQRLKVDHAAEEVNEENRGR</sequence>
<keyword evidence="1" id="KW-0812">Transmembrane</keyword>
<keyword evidence="1" id="KW-0472">Membrane</keyword>
<keyword evidence="1" id="KW-1133">Transmembrane helix</keyword>
<dbReference type="STRING" id="1174501.SAMN05216192_11135"/>
<dbReference type="OrthoDB" id="2629266at2"/>
<dbReference type="RefSeq" id="WP_090714406.1">
    <property type="nucleotide sequence ID" value="NZ_CBCSKY010000009.1"/>
</dbReference>
<protein>
    <submittedName>
        <fullName evidence="2">Uncharacterized protein</fullName>
    </submittedName>
</protein>
<accession>A0A1G8QJ45</accession>
<dbReference type="Proteomes" id="UP000199050">
    <property type="component" value="Unassembled WGS sequence"/>
</dbReference>
<gene>
    <name evidence="2" type="ORF">SAMN05216192_11135</name>
</gene>
<reference evidence="3" key="1">
    <citation type="submission" date="2016-10" db="EMBL/GenBank/DDBJ databases">
        <authorList>
            <person name="Varghese N."/>
            <person name="Submissions S."/>
        </authorList>
    </citation>
    <scope>NUCLEOTIDE SEQUENCE [LARGE SCALE GENOMIC DNA]</scope>
    <source>
        <strain evidence="3">CGMCC 1.11012</strain>
    </source>
</reference>
<feature type="transmembrane region" description="Helical" evidence="1">
    <location>
        <begin position="20"/>
        <end position="41"/>
    </location>
</feature>
<keyword evidence="3" id="KW-1185">Reference proteome</keyword>
<dbReference type="EMBL" id="FNDX01000011">
    <property type="protein sequence ID" value="SDJ04613.1"/>
    <property type="molecule type" value="Genomic_DNA"/>
</dbReference>